<name>A0A9Q1F724_SYNKA</name>
<accession>A0A9Q1F724</accession>
<proteinExistence type="predicted"/>
<dbReference type="EMBL" id="JAINUF010000008">
    <property type="protein sequence ID" value="KAJ8352354.1"/>
    <property type="molecule type" value="Genomic_DNA"/>
</dbReference>
<protein>
    <submittedName>
        <fullName evidence="1">Uncharacterized protein</fullName>
    </submittedName>
</protein>
<evidence type="ECO:0000313" key="2">
    <source>
        <dbReference type="Proteomes" id="UP001152622"/>
    </source>
</evidence>
<evidence type="ECO:0000313" key="1">
    <source>
        <dbReference type="EMBL" id="KAJ8352354.1"/>
    </source>
</evidence>
<dbReference type="AlphaFoldDB" id="A0A9Q1F724"/>
<dbReference type="Proteomes" id="UP001152622">
    <property type="component" value="Chromosome 8"/>
</dbReference>
<reference evidence="1" key="1">
    <citation type="journal article" date="2023" name="Science">
        <title>Genome structures resolve the early diversification of teleost fishes.</title>
        <authorList>
            <person name="Parey E."/>
            <person name="Louis A."/>
            <person name="Montfort J."/>
            <person name="Bouchez O."/>
            <person name="Roques C."/>
            <person name="Iampietro C."/>
            <person name="Lluch J."/>
            <person name="Castinel A."/>
            <person name="Donnadieu C."/>
            <person name="Desvignes T."/>
            <person name="Floi Bucao C."/>
            <person name="Jouanno E."/>
            <person name="Wen M."/>
            <person name="Mejri S."/>
            <person name="Dirks R."/>
            <person name="Jansen H."/>
            <person name="Henkel C."/>
            <person name="Chen W.J."/>
            <person name="Zahm M."/>
            <person name="Cabau C."/>
            <person name="Klopp C."/>
            <person name="Thompson A.W."/>
            <person name="Robinson-Rechavi M."/>
            <person name="Braasch I."/>
            <person name="Lecointre G."/>
            <person name="Bobe J."/>
            <person name="Postlethwait J.H."/>
            <person name="Berthelot C."/>
            <person name="Roest Crollius H."/>
            <person name="Guiguen Y."/>
        </authorList>
    </citation>
    <scope>NUCLEOTIDE SEQUENCE</scope>
    <source>
        <strain evidence="1">WJC10195</strain>
    </source>
</reference>
<sequence length="335" mass="38956">MLWQRRWCEARAKTFRFKAQKIAFEQDERCSAFFFKSVKVASAKAVIPGLRGEDGVLRTEGRGMLEVATAFYRRLFSEQKVDEGMGDFFLKFLKARVPEAVRAVLELPISLEELTAALKGMKELEHKFQLFVRFWFGSMMRHLCVWDNAVPKAETMPRHYWHACKWSRRHAECMDPALIVAHRRLYGALRVKMGPVRPTGVARCVWMRLQPKGLGNRLKDLNWLMVLNRLPEVWAEAQVHFTVLQGLTVKGVLLGEGWQRMRFKDWVLVLLVLSLIKKGLWDARCASVRSNVEVGVKGIMGCVRAELRWRFWVEERKWGYHAAKEKWKLVLAGLP</sequence>
<dbReference type="OrthoDB" id="416119at2759"/>
<comment type="caution">
    <text evidence="1">The sequence shown here is derived from an EMBL/GenBank/DDBJ whole genome shotgun (WGS) entry which is preliminary data.</text>
</comment>
<organism evidence="1 2">
    <name type="scientific">Synaphobranchus kaupii</name>
    <name type="common">Kaup's arrowtooth eel</name>
    <dbReference type="NCBI Taxonomy" id="118154"/>
    <lineage>
        <taxon>Eukaryota</taxon>
        <taxon>Metazoa</taxon>
        <taxon>Chordata</taxon>
        <taxon>Craniata</taxon>
        <taxon>Vertebrata</taxon>
        <taxon>Euteleostomi</taxon>
        <taxon>Actinopterygii</taxon>
        <taxon>Neopterygii</taxon>
        <taxon>Teleostei</taxon>
        <taxon>Anguilliformes</taxon>
        <taxon>Synaphobranchidae</taxon>
        <taxon>Synaphobranchus</taxon>
    </lineage>
</organism>
<gene>
    <name evidence="1" type="ORF">SKAU_G00238300</name>
</gene>
<keyword evidence="2" id="KW-1185">Reference proteome</keyword>